<protein>
    <submittedName>
        <fullName evidence="3">Uncharacterized protein</fullName>
    </submittedName>
</protein>
<feature type="transmembrane region" description="Helical" evidence="2">
    <location>
        <begin position="323"/>
        <end position="342"/>
    </location>
</feature>
<dbReference type="OrthoDB" id="3941746at2759"/>
<feature type="region of interest" description="Disordered" evidence="1">
    <location>
        <begin position="1"/>
        <end position="111"/>
    </location>
</feature>
<feature type="compositionally biased region" description="Polar residues" evidence="1">
    <location>
        <begin position="44"/>
        <end position="76"/>
    </location>
</feature>
<gene>
    <name evidence="3" type="ORF">BU16DRAFT_560885</name>
</gene>
<name>A0A6A6QUG1_9PEZI</name>
<feature type="transmembrane region" description="Helical" evidence="2">
    <location>
        <begin position="354"/>
        <end position="375"/>
    </location>
</feature>
<sequence length="378" mass="42230">MEMVEMTALPQGGSTGSAAASGVRNVNDKIQNTALPSPGLQHGDATSSPAQAPHDTNVNNSPLGSANQQRVLSTLPRTCEGDDHRNGETKIQFDAPDPLQNPPGFIPEEQSPFPFGHRMLYQKEPSCARNQLVYAHNYFFGPHYFSSYQEVRQITPSQYVTPNPNGYHRVRRLKVGKKCIQRIKEIDSIGYYIIVGIMNERTGIPREELGWVHGTGDLFKTIHGLARRLRNLPRRLLSLKRVAGFKVYACHPDAGYHENVEMDHKTEMILQSFYHDYNLKSAKKDYEDRWAKWVHKSFNSCSLDPGDGKLALQLVLRWSPLKITAYVSTPVILSLAIGIWYMKHTGDIQTAWTISSYIVTAAGVLIALLAAVTSLGDV</sequence>
<dbReference type="AlphaFoldDB" id="A0A6A6QUG1"/>
<organism evidence="3 4">
    <name type="scientific">Lophium mytilinum</name>
    <dbReference type="NCBI Taxonomy" id="390894"/>
    <lineage>
        <taxon>Eukaryota</taxon>
        <taxon>Fungi</taxon>
        <taxon>Dikarya</taxon>
        <taxon>Ascomycota</taxon>
        <taxon>Pezizomycotina</taxon>
        <taxon>Dothideomycetes</taxon>
        <taxon>Pleosporomycetidae</taxon>
        <taxon>Mytilinidiales</taxon>
        <taxon>Mytilinidiaceae</taxon>
        <taxon>Lophium</taxon>
    </lineage>
</organism>
<feature type="compositionally biased region" description="Basic and acidic residues" evidence="1">
    <location>
        <begin position="79"/>
        <end position="88"/>
    </location>
</feature>
<keyword evidence="4" id="KW-1185">Reference proteome</keyword>
<proteinExistence type="predicted"/>
<evidence type="ECO:0000256" key="1">
    <source>
        <dbReference type="SAM" id="MobiDB-lite"/>
    </source>
</evidence>
<evidence type="ECO:0000313" key="3">
    <source>
        <dbReference type="EMBL" id="KAF2496035.1"/>
    </source>
</evidence>
<accession>A0A6A6QUG1</accession>
<keyword evidence="2" id="KW-1133">Transmembrane helix</keyword>
<evidence type="ECO:0000256" key="2">
    <source>
        <dbReference type="SAM" id="Phobius"/>
    </source>
</evidence>
<evidence type="ECO:0000313" key="4">
    <source>
        <dbReference type="Proteomes" id="UP000799750"/>
    </source>
</evidence>
<keyword evidence="2" id="KW-0472">Membrane</keyword>
<reference evidence="3" key="1">
    <citation type="journal article" date="2020" name="Stud. Mycol.">
        <title>101 Dothideomycetes genomes: a test case for predicting lifestyles and emergence of pathogens.</title>
        <authorList>
            <person name="Haridas S."/>
            <person name="Albert R."/>
            <person name="Binder M."/>
            <person name="Bloem J."/>
            <person name="Labutti K."/>
            <person name="Salamov A."/>
            <person name="Andreopoulos B."/>
            <person name="Baker S."/>
            <person name="Barry K."/>
            <person name="Bills G."/>
            <person name="Bluhm B."/>
            <person name="Cannon C."/>
            <person name="Castanera R."/>
            <person name="Culley D."/>
            <person name="Daum C."/>
            <person name="Ezra D."/>
            <person name="Gonzalez J."/>
            <person name="Henrissat B."/>
            <person name="Kuo A."/>
            <person name="Liang C."/>
            <person name="Lipzen A."/>
            <person name="Lutzoni F."/>
            <person name="Magnuson J."/>
            <person name="Mondo S."/>
            <person name="Nolan M."/>
            <person name="Ohm R."/>
            <person name="Pangilinan J."/>
            <person name="Park H.-J."/>
            <person name="Ramirez L."/>
            <person name="Alfaro M."/>
            <person name="Sun H."/>
            <person name="Tritt A."/>
            <person name="Yoshinaga Y."/>
            <person name="Zwiers L.-H."/>
            <person name="Turgeon B."/>
            <person name="Goodwin S."/>
            <person name="Spatafora J."/>
            <person name="Crous P."/>
            <person name="Grigoriev I."/>
        </authorList>
    </citation>
    <scope>NUCLEOTIDE SEQUENCE</scope>
    <source>
        <strain evidence="3">CBS 269.34</strain>
    </source>
</reference>
<keyword evidence="2" id="KW-0812">Transmembrane</keyword>
<dbReference type="Proteomes" id="UP000799750">
    <property type="component" value="Unassembled WGS sequence"/>
</dbReference>
<dbReference type="EMBL" id="MU004188">
    <property type="protein sequence ID" value="KAF2496035.1"/>
    <property type="molecule type" value="Genomic_DNA"/>
</dbReference>